<accession>A0A7J8NF25</accession>
<dbReference type="AlphaFoldDB" id="A0A7J8NF25"/>
<dbReference type="Proteomes" id="UP000593572">
    <property type="component" value="Unassembled WGS sequence"/>
</dbReference>
<evidence type="ECO:0000313" key="1">
    <source>
        <dbReference type="EMBL" id="MBA0575535.1"/>
    </source>
</evidence>
<sequence length="56" mass="6552">MKWVTAQIQQKGDSKCISWKNLKDINSSTPRYEEEGRCICFEYIRLSCIPQGFGTY</sequence>
<organism evidence="1 2">
    <name type="scientific">Gossypium lobatum</name>
    <dbReference type="NCBI Taxonomy" id="34289"/>
    <lineage>
        <taxon>Eukaryota</taxon>
        <taxon>Viridiplantae</taxon>
        <taxon>Streptophyta</taxon>
        <taxon>Embryophyta</taxon>
        <taxon>Tracheophyta</taxon>
        <taxon>Spermatophyta</taxon>
        <taxon>Magnoliopsida</taxon>
        <taxon>eudicotyledons</taxon>
        <taxon>Gunneridae</taxon>
        <taxon>Pentapetalae</taxon>
        <taxon>rosids</taxon>
        <taxon>malvids</taxon>
        <taxon>Malvales</taxon>
        <taxon>Malvaceae</taxon>
        <taxon>Malvoideae</taxon>
        <taxon>Gossypium</taxon>
    </lineage>
</organism>
<protein>
    <submittedName>
        <fullName evidence="1">Uncharacterized protein</fullName>
    </submittedName>
</protein>
<name>A0A7J8NF25_9ROSI</name>
<evidence type="ECO:0000313" key="2">
    <source>
        <dbReference type="Proteomes" id="UP000593572"/>
    </source>
</evidence>
<reference evidence="1 2" key="1">
    <citation type="journal article" date="2019" name="Genome Biol. Evol.">
        <title>Insights into the evolution of the New World diploid cottons (Gossypium, subgenus Houzingenia) based on genome sequencing.</title>
        <authorList>
            <person name="Grover C.E."/>
            <person name="Arick M.A. 2nd"/>
            <person name="Thrash A."/>
            <person name="Conover J.L."/>
            <person name="Sanders W.S."/>
            <person name="Peterson D.G."/>
            <person name="Frelichowski J.E."/>
            <person name="Scheffler J.A."/>
            <person name="Scheffler B.E."/>
            <person name="Wendel J.F."/>
        </authorList>
    </citation>
    <scope>NUCLEOTIDE SEQUENCE [LARGE SCALE GENOMIC DNA]</scope>
    <source>
        <strain evidence="1">157</strain>
        <tissue evidence="1">Leaf</tissue>
    </source>
</reference>
<keyword evidence="2" id="KW-1185">Reference proteome</keyword>
<comment type="caution">
    <text evidence="1">The sequence shown here is derived from an EMBL/GenBank/DDBJ whole genome shotgun (WGS) entry which is preliminary data.</text>
</comment>
<gene>
    <name evidence="1" type="ORF">Golob_024457</name>
</gene>
<proteinExistence type="predicted"/>
<dbReference type="EMBL" id="JABEZX010208010">
    <property type="protein sequence ID" value="MBA0575535.1"/>
    <property type="molecule type" value="Genomic_DNA"/>
</dbReference>